<evidence type="ECO:0000313" key="3">
    <source>
        <dbReference type="Proteomes" id="UP000518288"/>
    </source>
</evidence>
<feature type="region of interest" description="Disordered" evidence="1">
    <location>
        <begin position="318"/>
        <end position="337"/>
    </location>
</feature>
<dbReference type="EMBL" id="JACCFH010000001">
    <property type="protein sequence ID" value="NYG33342.1"/>
    <property type="molecule type" value="Genomic_DNA"/>
</dbReference>
<keyword evidence="3" id="KW-1185">Reference proteome</keyword>
<name>A0A7Y9U720_9BURK</name>
<dbReference type="InterPro" id="IPR036388">
    <property type="entry name" value="WH-like_DNA-bd_sf"/>
</dbReference>
<sequence length="337" mass="37685">MRYRLVQEEDLPACLDLLDSNGRCVLSPRVRANLPRLWADWLAQDRHAPKSFVLWEDLSSPNAPRVEAIGTAHFVHDAVYDLLMREPQPYLIERLYSMVLDGHQPFLDQREIAHGNAGEGLSLLMSLYLQREHDLDHPDSQRLRPLGAAAWYFCHAGFNVQRMLSEVYGRPGGAYMAAGGFELAQVFEAGPDLPPDSEPHQLAIDRANQPPRAMQPLSLWLLHPPPPVLGLSASLQTVAILALQGDTDRAIAARLGISADAVKQAWRGILRTMSAHMPDLCRDTTNATADGSPPVRGSEHRRIVIEYLRQHMEELRPWSDPTRAARRAPSPATPRPR</sequence>
<dbReference type="Proteomes" id="UP000518288">
    <property type="component" value="Unassembled WGS sequence"/>
</dbReference>
<organism evidence="2 3">
    <name type="scientific">Sphaerotilus montanus</name>
    <dbReference type="NCBI Taxonomy" id="522889"/>
    <lineage>
        <taxon>Bacteria</taxon>
        <taxon>Pseudomonadati</taxon>
        <taxon>Pseudomonadota</taxon>
        <taxon>Betaproteobacteria</taxon>
        <taxon>Burkholderiales</taxon>
        <taxon>Sphaerotilaceae</taxon>
        <taxon>Sphaerotilus</taxon>
    </lineage>
</organism>
<comment type="caution">
    <text evidence="2">The sequence shown here is derived from an EMBL/GenBank/DDBJ whole genome shotgun (WGS) entry which is preliminary data.</text>
</comment>
<gene>
    <name evidence="2" type="ORF">BDD16_002328</name>
</gene>
<dbReference type="GO" id="GO:0006355">
    <property type="term" value="P:regulation of DNA-templated transcription"/>
    <property type="evidence" value="ECO:0007669"/>
    <property type="project" value="InterPro"/>
</dbReference>
<proteinExistence type="predicted"/>
<reference evidence="2 3" key="1">
    <citation type="submission" date="2020-07" db="EMBL/GenBank/DDBJ databases">
        <title>Genomic Encyclopedia of Archaeal and Bacterial Type Strains, Phase II (KMG-II): from individual species to whole genera.</title>
        <authorList>
            <person name="Goeker M."/>
        </authorList>
    </citation>
    <scope>NUCLEOTIDE SEQUENCE [LARGE SCALE GENOMIC DNA]</scope>
    <source>
        <strain evidence="2 3">DSM 21226</strain>
    </source>
</reference>
<protein>
    <submittedName>
        <fullName evidence="2">Uncharacterized protein</fullName>
    </submittedName>
</protein>
<dbReference type="InterPro" id="IPR016032">
    <property type="entry name" value="Sig_transdc_resp-reg_C-effctor"/>
</dbReference>
<accession>A0A7Y9U720</accession>
<evidence type="ECO:0000313" key="2">
    <source>
        <dbReference type="EMBL" id="NYG33342.1"/>
    </source>
</evidence>
<dbReference type="Gene3D" id="1.10.10.10">
    <property type="entry name" value="Winged helix-like DNA-binding domain superfamily/Winged helix DNA-binding domain"/>
    <property type="match status" value="1"/>
</dbReference>
<dbReference type="GO" id="GO:0003677">
    <property type="term" value="F:DNA binding"/>
    <property type="evidence" value="ECO:0007669"/>
    <property type="project" value="InterPro"/>
</dbReference>
<dbReference type="RefSeq" id="WP_179634118.1">
    <property type="nucleotide sequence ID" value="NZ_JACCFH010000001.1"/>
</dbReference>
<evidence type="ECO:0000256" key="1">
    <source>
        <dbReference type="SAM" id="MobiDB-lite"/>
    </source>
</evidence>
<dbReference type="AlphaFoldDB" id="A0A7Y9U720"/>
<dbReference type="SUPFAM" id="SSF46894">
    <property type="entry name" value="C-terminal effector domain of the bipartite response regulators"/>
    <property type="match status" value="1"/>
</dbReference>